<dbReference type="AlphaFoldDB" id="A0A9P4VJP8"/>
<evidence type="ECO:0000256" key="4">
    <source>
        <dbReference type="ARBA" id="ARBA00023128"/>
    </source>
</evidence>
<evidence type="ECO:0000256" key="5">
    <source>
        <dbReference type="ARBA" id="ARBA00023274"/>
    </source>
</evidence>
<comment type="caution">
    <text evidence="7">The sequence shown here is derived from an EMBL/GenBank/DDBJ whole genome shotgun (WGS) entry which is preliminary data.</text>
</comment>
<evidence type="ECO:0000313" key="8">
    <source>
        <dbReference type="Proteomes" id="UP000799429"/>
    </source>
</evidence>
<keyword evidence="5" id="KW-0687">Ribonucleoprotein</keyword>
<dbReference type="PANTHER" id="PTHR28236:SF1">
    <property type="entry name" value="LARGE RIBOSOMAL SUBUNIT PROTEIN ML53"/>
    <property type="match status" value="1"/>
</dbReference>
<organism evidence="7 8">
    <name type="scientific">Patellaria atrata CBS 101060</name>
    <dbReference type="NCBI Taxonomy" id="1346257"/>
    <lineage>
        <taxon>Eukaryota</taxon>
        <taxon>Fungi</taxon>
        <taxon>Dikarya</taxon>
        <taxon>Ascomycota</taxon>
        <taxon>Pezizomycotina</taxon>
        <taxon>Dothideomycetes</taxon>
        <taxon>Dothideomycetes incertae sedis</taxon>
        <taxon>Patellariales</taxon>
        <taxon>Patellariaceae</taxon>
        <taxon>Patellaria</taxon>
    </lineage>
</organism>
<proteinExistence type="inferred from homology"/>
<sequence>MITRFLTDVTVRFNPFTAPAKTARTFLAHLPPNARSNMKINTALLPRTATGPTKLFLKFKDGKEMDLDLDKLKIKDVMVEVDRHARLLSRQEELSGS</sequence>
<dbReference type="PANTHER" id="PTHR28236">
    <property type="entry name" value="54S RIBOSOMAL PROTEIN L44, MITOCHONDRIAL"/>
    <property type="match status" value="1"/>
</dbReference>
<evidence type="ECO:0000313" key="7">
    <source>
        <dbReference type="EMBL" id="KAF2835496.1"/>
    </source>
</evidence>
<evidence type="ECO:0000256" key="1">
    <source>
        <dbReference type="ARBA" id="ARBA00004173"/>
    </source>
</evidence>
<comment type="subcellular location">
    <subcellularLocation>
        <location evidence="1">Mitochondrion</location>
    </subcellularLocation>
</comment>
<reference evidence="7" key="1">
    <citation type="journal article" date="2020" name="Stud. Mycol.">
        <title>101 Dothideomycetes genomes: a test case for predicting lifestyles and emergence of pathogens.</title>
        <authorList>
            <person name="Haridas S."/>
            <person name="Albert R."/>
            <person name="Binder M."/>
            <person name="Bloem J."/>
            <person name="Labutti K."/>
            <person name="Salamov A."/>
            <person name="Andreopoulos B."/>
            <person name="Baker S."/>
            <person name="Barry K."/>
            <person name="Bills G."/>
            <person name="Bluhm B."/>
            <person name="Cannon C."/>
            <person name="Castanera R."/>
            <person name="Culley D."/>
            <person name="Daum C."/>
            <person name="Ezra D."/>
            <person name="Gonzalez J."/>
            <person name="Henrissat B."/>
            <person name="Kuo A."/>
            <person name="Liang C."/>
            <person name="Lipzen A."/>
            <person name="Lutzoni F."/>
            <person name="Magnuson J."/>
            <person name="Mondo S."/>
            <person name="Nolan M."/>
            <person name="Ohm R."/>
            <person name="Pangilinan J."/>
            <person name="Park H.-J."/>
            <person name="Ramirez L."/>
            <person name="Alfaro M."/>
            <person name="Sun H."/>
            <person name="Tritt A."/>
            <person name="Yoshinaga Y."/>
            <person name="Zwiers L.-H."/>
            <person name="Turgeon B."/>
            <person name="Goodwin S."/>
            <person name="Spatafora J."/>
            <person name="Crous P."/>
            <person name="Grigoriev I."/>
        </authorList>
    </citation>
    <scope>NUCLEOTIDE SEQUENCE</scope>
    <source>
        <strain evidence="7">CBS 101060</strain>
    </source>
</reference>
<evidence type="ECO:0000256" key="3">
    <source>
        <dbReference type="ARBA" id="ARBA00022980"/>
    </source>
</evidence>
<keyword evidence="8" id="KW-1185">Reference proteome</keyword>
<evidence type="ECO:0000256" key="6">
    <source>
        <dbReference type="ARBA" id="ARBA00035180"/>
    </source>
</evidence>
<dbReference type="FunFam" id="3.40.30.10:FF:000260">
    <property type="entry name" value="Mitochondrial ribosomal protein L44"/>
    <property type="match status" value="1"/>
</dbReference>
<dbReference type="InterPro" id="IPR042776">
    <property type="entry name" value="Ribosomal_mL53_fung"/>
</dbReference>
<dbReference type="Gene3D" id="3.40.30.10">
    <property type="entry name" value="Glutaredoxin"/>
    <property type="match status" value="1"/>
</dbReference>
<dbReference type="GO" id="GO:0003735">
    <property type="term" value="F:structural constituent of ribosome"/>
    <property type="evidence" value="ECO:0007669"/>
    <property type="project" value="TreeGrafter"/>
</dbReference>
<evidence type="ECO:0000256" key="2">
    <source>
        <dbReference type="ARBA" id="ARBA00005557"/>
    </source>
</evidence>
<keyword evidence="3 7" id="KW-0689">Ribosomal protein</keyword>
<dbReference type="OrthoDB" id="4136894at2759"/>
<accession>A0A9P4VJP8</accession>
<comment type="similarity">
    <text evidence="2">Belongs to the mitochondrion-specific ribosomal protein mL53 family.</text>
</comment>
<dbReference type="GO" id="GO:0005762">
    <property type="term" value="C:mitochondrial large ribosomal subunit"/>
    <property type="evidence" value="ECO:0007669"/>
    <property type="project" value="TreeGrafter"/>
</dbReference>
<keyword evidence="4" id="KW-0496">Mitochondrion</keyword>
<dbReference type="Pfam" id="PF10780">
    <property type="entry name" value="MRP_L53"/>
    <property type="match status" value="1"/>
</dbReference>
<protein>
    <recommendedName>
        <fullName evidence="6">Large ribosomal subunit protein mL53</fullName>
    </recommendedName>
</protein>
<gene>
    <name evidence="7" type="ORF">M501DRAFT_962071</name>
</gene>
<name>A0A9P4VJP8_9PEZI</name>
<dbReference type="InterPro" id="IPR019716">
    <property type="entry name" value="Ribosomal_mL53"/>
</dbReference>
<dbReference type="EMBL" id="MU006108">
    <property type="protein sequence ID" value="KAF2835496.1"/>
    <property type="molecule type" value="Genomic_DNA"/>
</dbReference>
<dbReference type="Proteomes" id="UP000799429">
    <property type="component" value="Unassembled WGS sequence"/>
</dbReference>